<dbReference type="Gene3D" id="1.25.40.10">
    <property type="entry name" value="Tetratricopeptide repeat domain"/>
    <property type="match status" value="1"/>
</dbReference>
<gene>
    <name evidence="4" type="ORF">DRF65_13800</name>
</gene>
<feature type="transmembrane region" description="Helical" evidence="2">
    <location>
        <begin position="384"/>
        <end position="405"/>
    </location>
</feature>
<evidence type="ECO:0000256" key="1">
    <source>
        <dbReference type="SAM" id="Coils"/>
    </source>
</evidence>
<keyword evidence="2" id="KW-1133">Transmembrane helix</keyword>
<sequence>MKHIPNHYLFIILLFLSEFIFAQKEKLSGYYLIQRHYVNRAENDSTALPLIAKVIRKAKAEKNYLQLQQGYNDALFYSPNPTIKLKYADSTIYAAHKLNDDKVLAKAYMSKGIVYFYNFKKYRLALTEFLKANDKSCHSKDPYARNKIKYWIAVVRSYIGYHEESLKGFKETTAFFEREIEKDMHPNLMYNNLMGYYNSLHQLAICYRHLKNYKVADSVIAIGISATYKNPDYKLEYSSFLKEKGINNYINKNYKEAISSLSASLPELKNVNDFGWAAAVYSYLGNSQLELGHIENAIYSFNKVDSIFNKQNFLLPEVRNVYETLITHYGKLNNTERTLYYTKQLLKLDKRLEEDFIYLSSNIHQNYDSKKLLKEKSMLERNGLYGAILVTVLSLLLIIVGVYNVKIKSKERSVSVLSENKSGEVIEEEIQSSTFRIRQINKLEIQTKIVNDILQKLEEFENNRDFLQSGVIVQKVAEKFQTSPTNLSYVINEYKGASFNRYVSELRINYITDKLNTDPKYLRYSMEALAEECGIASRTNFSNLFHEINGIRPVDYIKKKLEDLQ</sequence>
<dbReference type="Proteomes" id="UP000256686">
    <property type="component" value="Unassembled WGS sequence"/>
</dbReference>
<proteinExistence type="predicted"/>
<dbReference type="AlphaFoldDB" id="A0A3D9C7C7"/>
<name>A0A3D9C7C7_9FLAO</name>
<keyword evidence="2" id="KW-0472">Membrane</keyword>
<accession>A0A3D9C7C7</accession>
<dbReference type="SMART" id="SM00342">
    <property type="entry name" value="HTH_ARAC"/>
    <property type="match status" value="1"/>
</dbReference>
<dbReference type="GO" id="GO:0043565">
    <property type="term" value="F:sequence-specific DNA binding"/>
    <property type="evidence" value="ECO:0007669"/>
    <property type="project" value="InterPro"/>
</dbReference>
<evidence type="ECO:0000259" key="3">
    <source>
        <dbReference type="PROSITE" id="PS01124"/>
    </source>
</evidence>
<feature type="coiled-coil region" evidence="1">
    <location>
        <begin position="443"/>
        <end position="470"/>
    </location>
</feature>
<keyword evidence="1" id="KW-0175">Coiled coil</keyword>
<reference evidence="5" key="1">
    <citation type="submission" date="2018-06" db="EMBL/GenBank/DDBJ databases">
        <authorList>
            <person name="Lum Nde A."/>
            <person name="Hugo C."/>
        </authorList>
    </citation>
    <scope>NUCLEOTIDE SEQUENCE [LARGE SCALE GENOMIC DNA]</scope>
    <source>
        <strain evidence="5">1_F178</strain>
    </source>
</reference>
<keyword evidence="2" id="KW-0812">Transmembrane</keyword>
<dbReference type="GO" id="GO:0003700">
    <property type="term" value="F:DNA-binding transcription factor activity"/>
    <property type="evidence" value="ECO:0007669"/>
    <property type="project" value="InterPro"/>
</dbReference>
<evidence type="ECO:0000313" key="5">
    <source>
        <dbReference type="Proteomes" id="UP000256686"/>
    </source>
</evidence>
<dbReference type="SUPFAM" id="SSF48452">
    <property type="entry name" value="TPR-like"/>
    <property type="match status" value="2"/>
</dbReference>
<organism evidence="4 5">
    <name type="scientific">Chryseobacterium pennae</name>
    <dbReference type="NCBI Taxonomy" id="2258962"/>
    <lineage>
        <taxon>Bacteria</taxon>
        <taxon>Pseudomonadati</taxon>
        <taxon>Bacteroidota</taxon>
        <taxon>Flavobacteriia</taxon>
        <taxon>Flavobacteriales</taxon>
        <taxon>Weeksellaceae</taxon>
        <taxon>Chryseobacterium group</taxon>
        <taxon>Chryseobacterium</taxon>
    </lineage>
</organism>
<dbReference type="PROSITE" id="PS01124">
    <property type="entry name" value="HTH_ARAC_FAMILY_2"/>
    <property type="match status" value="1"/>
</dbReference>
<dbReference type="Pfam" id="PF12833">
    <property type="entry name" value="HTH_18"/>
    <property type="match status" value="1"/>
</dbReference>
<dbReference type="InterPro" id="IPR018060">
    <property type="entry name" value="HTH_AraC"/>
</dbReference>
<comment type="caution">
    <text evidence="4">The sequence shown here is derived from an EMBL/GenBank/DDBJ whole genome shotgun (WGS) entry which is preliminary data.</text>
</comment>
<protein>
    <recommendedName>
        <fullName evidence="3">HTH araC/xylS-type domain-containing protein</fullName>
    </recommendedName>
</protein>
<feature type="domain" description="HTH araC/xylS-type" evidence="3">
    <location>
        <begin position="451"/>
        <end position="559"/>
    </location>
</feature>
<dbReference type="Gene3D" id="1.10.10.60">
    <property type="entry name" value="Homeodomain-like"/>
    <property type="match status" value="1"/>
</dbReference>
<dbReference type="RefSeq" id="WP_115971345.1">
    <property type="nucleotide sequence ID" value="NZ_QNVT01000012.1"/>
</dbReference>
<evidence type="ECO:0000256" key="2">
    <source>
        <dbReference type="SAM" id="Phobius"/>
    </source>
</evidence>
<dbReference type="InterPro" id="IPR011990">
    <property type="entry name" value="TPR-like_helical_dom_sf"/>
</dbReference>
<evidence type="ECO:0000313" key="4">
    <source>
        <dbReference type="EMBL" id="REC61807.1"/>
    </source>
</evidence>
<dbReference type="EMBL" id="QNVT01000012">
    <property type="protein sequence ID" value="REC61807.1"/>
    <property type="molecule type" value="Genomic_DNA"/>
</dbReference>
<keyword evidence="5" id="KW-1185">Reference proteome</keyword>